<dbReference type="EMBL" id="SMAA01000026">
    <property type="protein sequence ID" value="TCS75946.1"/>
    <property type="molecule type" value="Genomic_DNA"/>
</dbReference>
<evidence type="ECO:0000256" key="4">
    <source>
        <dbReference type="ARBA" id="ARBA00022692"/>
    </source>
</evidence>
<comment type="subunit">
    <text evidence="9">Component of the Sec protein translocase complex. Heterotrimer consisting of SecY, SecE and SecG subunits. The heterotrimers can form oligomers, although 1 heterotrimer is thought to be able to translocate proteins. Interacts with the ribosome. Interacts with SecDF, and other proteins may be involved. Interacts with SecA.</text>
</comment>
<accession>A0A4R3K1W6</accession>
<dbReference type="GO" id="GO:0005886">
    <property type="term" value="C:plasma membrane"/>
    <property type="evidence" value="ECO:0007669"/>
    <property type="project" value="UniProtKB-SubCell"/>
</dbReference>
<dbReference type="Proteomes" id="UP000295188">
    <property type="component" value="Unassembled WGS sequence"/>
</dbReference>
<dbReference type="Pfam" id="PF00584">
    <property type="entry name" value="SecE"/>
    <property type="match status" value="1"/>
</dbReference>
<evidence type="ECO:0000256" key="3">
    <source>
        <dbReference type="ARBA" id="ARBA00022475"/>
    </source>
</evidence>
<dbReference type="PANTHER" id="PTHR33910:SF1">
    <property type="entry name" value="PROTEIN TRANSLOCASE SUBUNIT SECE"/>
    <property type="match status" value="1"/>
</dbReference>
<dbReference type="AlphaFoldDB" id="A0A4R3K1W6"/>
<evidence type="ECO:0000256" key="1">
    <source>
        <dbReference type="ARBA" id="ARBA00004370"/>
    </source>
</evidence>
<comment type="function">
    <text evidence="9">Essential subunit of the Sec protein translocation channel SecYEG. Clamps together the 2 halves of SecY. May contact the channel plug during translocation.</text>
</comment>
<comment type="subcellular location">
    <subcellularLocation>
        <location evidence="9">Cell membrane</location>
        <topology evidence="9">Single-pass membrane protein</topology>
    </subcellularLocation>
    <subcellularLocation>
        <location evidence="1">Membrane</location>
    </subcellularLocation>
</comment>
<dbReference type="InterPro" id="IPR001901">
    <property type="entry name" value="Translocase_SecE/Sec61-g"/>
</dbReference>
<keyword evidence="7 9" id="KW-0811">Translocation</keyword>
<dbReference type="Gene3D" id="1.20.5.1030">
    <property type="entry name" value="Preprotein translocase secy subunit"/>
    <property type="match status" value="1"/>
</dbReference>
<keyword evidence="4 9" id="KW-0812">Transmembrane</keyword>
<evidence type="ECO:0000256" key="6">
    <source>
        <dbReference type="ARBA" id="ARBA00022989"/>
    </source>
</evidence>
<reference evidence="10 11" key="1">
    <citation type="submission" date="2019-03" db="EMBL/GenBank/DDBJ databases">
        <title>Genomic Encyclopedia of Type Strains, Phase IV (KMG-IV): sequencing the most valuable type-strain genomes for metagenomic binning, comparative biology and taxonomic classification.</title>
        <authorList>
            <person name="Goeker M."/>
        </authorList>
    </citation>
    <scope>NUCLEOTIDE SEQUENCE [LARGE SCALE GENOMIC DNA]</scope>
    <source>
        <strain evidence="10 11">DSM 20467</strain>
    </source>
</reference>
<dbReference type="PANTHER" id="PTHR33910">
    <property type="entry name" value="PROTEIN TRANSLOCASE SUBUNIT SECE"/>
    <property type="match status" value="1"/>
</dbReference>
<dbReference type="GO" id="GO:0043952">
    <property type="term" value="P:protein transport by the Sec complex"/>
    <property type="evidence" value="ECO:0007669"/>
    <property type="project" value="UniProtKB-UniRule"/>
</dbReference>
<keyword evidence="6 9" id="KW-1133">Transmembrane helix</keyword>
<dbReference type="NCBIfam" id="TIGR00964">
    <property type="entry name" value="secE_bact"/>
    <property type="match status" value="1"/>
</dbReference>
<evidence type="ECO:0000313" key="10">
    <source>
        <dbReference type="EMBL" id="TCS75946.1"/>
    </source>
</evidence>
<dbReference type="HAMAP" id="MF_00422">
    <property type="entry name" value="SecE"/>
    <property type="match status" value="1"/>
</dbReference>
<evidence type="ECO:0000256" key="2">
    <source>
        <dbReference type="ARBA" id="ARBA00022448"/>
    </source>
</evidence>
<dbReference type="InterPro" id="IPR005807">
    <property type="entry name" value="SecE_bac"/>
</dbReference>
<evidence type="ECO:0000256" key="5">
    <source>
        <dbReference type="ARBA" id="ARBA00022927"/>
    </source>
</evidence>
<dbReference type="GO" id="GO:0006605">
    <property type="term" value="P:protein targeting"/>
    <property type="evidence" value="ECO:0007669"/>
    <property type="project" value="UniProtKB-UniRule"/>
</dbReference>
<keyword evidence="2 9" id="KW-0813">Transport</keyword>
<sequence>MTDGKMTTENEKSKSFNLKEFLIGVKAEMKKVVWPTRGELSSYTVVVFIAVIFVCALIWICDTVFARILEMILR</sequence>
<keyword evidence="3 9" id="KW-1003">Cell membrane</keyword>
<keyword evidence="8 9" id="KW-0472">Membrane</keyword>
<dbReference type="GO" id="GO:0065002">
    <property type="term" value="P:intracellular protein transmembrane transport"/>
    <property type="evidence" value="ECO:0007669"/>
    <property type="project" value="UniProtKB-UniRule"/>
</dbReference>
<proteinExistence type="inferred from homology"/>
<feature type="transmembrane region" description="Helical" evidence="9">
    <location>
        <begin position="43"/>
        <end position="69"/>
    </location>
</feature>
<keyword evidence="11" id="KW-1185">Reference proteome</keyword>
<evidence type="ECO:0000256" key="8">
    <source>
        <dbReference type="ARBA" id="ARBA00023136"/>
    </source>
</evidence>
<evidence type="ECO:0000256" key="7">
    <source>
        <dbReference type="ARBA" id="ARBA00023010"/>
    </source>
</evidence>
<dbReference type="GO" id="GO:0008320">
    <property type="term" value="F:protein transmembrane transporter activity"/>
    <property type="evidence" value="ECO:0007669"/>
    <property type="project" value="UniProtKB-UniRule"/>
</dbReference>
<comment type="caution">
    <text evidence="10">The sequence shown here is derived from an EMBL/GenBank/DDBJ whole genome shotgun (WGS) entry which is preliminary data.</text>
</comment>
<dbReference type="GO" id="GO:0009306">
    <property type="term" value="P:protein secretion"/>
    <property type="evidence" value="ECO:0007669"/>
    <property type="project" value="UniProtKB-UniRule"/>
</dbReference>
<name>A0A4R3K1W6_9FIRM</name>
<dbReference type="InterPro" id="IPR038379">
    <property type="entry name" value="SecE_sf"/>
</dbReference>
<protein>
    <recommendedName>
        <fullName evidence="9">Protein translocase subunit SecE</fullName>
    </recommendedName>
</protein>
<comment type="similarity">
    <text evidence="9">Belongs to the SecE/SEC61-gamma family.</text>
</comment>
<evidence type="ECO:0000313" key="11">
    <source>
        <dbReference type="Proteomes" id="UP000295188"/>
    </source>
</evidence>
<organism evidence="10 11">
    <name type="scientific">Pectinatus cerevisiiphilus</name>
    <dbReference type="NCBI Taxonomy" id="86956"/>
    <lineage>
        <taxon>Bacteria</taxon>
        <taxon>Bacillati</taxon>
        <taxon>Bacillota</taxon>
        <taxon>Negativicutes</taxon>
        <taxon>Selenomonadales</taxon>
        <taxon>Selenomonadaceae</taxon>
        <taxon>Pectinatus</taxon>
    </lineage>
</organism>
<gene>
    <name evidence="9" type="primary">secE</name>
    <name evidence="10" type="ORF">EDC37_1268</name>
</gene>
<evidence type="ECO:0000256" key="9">
    <source>
        <dbReference type="HAMAP-Rule" id="MF_00422"/>
    </source>
</evidence>
<keyword evidence="5 9" id="KW-0653">Protein transport</keyword>